<gene>
    <name evidence="2" type="ORF">T4D_3499</name>
</gene>
<feature type="domain" description="PiggyBac transposable element-derived protein" evidence="1">
    <location>
        <begin position="113"/>
        <end position="179"/>
    </location>
</feature>
<dbReference type="AlphaFoldDB" id="A0A0V1FYQ7"/>
<keyword evidence="3" id="KW-1185">Reference proteome</keyword>
<dbReference type="Proteomes" id="UP000054995">
    <property type="component" value="Unassembled WGS sequence"/>
</dbReference>
<proteinExistence type="predicted"/>
<dbReference type="OrthoDB" id="5918455at2759"/>
<sequence length="180" mass="20358">MGLFCCECSELPTAKLRRIERVAPWIVDRHFMTTMNASIVEGKFSSHLLIDSGAVVFVSQRSVGYRGAISTNFEETSVILIGDYTPYCSGDRHALSPQDAFSCIFSSDQIDVIIDPSAEEIASFLGLLLLAGVYRCKREATTELWSADRPELRILATMARNRFTKILHYIRFHDTRTRQE</sequence>
<dbReference type="Pfam" id="PF13843">
    <property type="entry name" value="DDE_Tnp_1_7"/>
    <property type="match status" value="1"/>
</dbReference>
<accession>A0A0V1FYQ7</accession>
<dbReference type="InterPro" id="IPR029526">
    <property type="entry name" value="PGBD"/>
</dbReference>
<evidence type="ECO:0000313" key="2">
    <source>
        <dbReference type="EMBL" id="KRY91191.1"/>
    </source>
</evidence>
<name>A0A0V1FYQ7_TRIPS</name>
<evidence type="ECO:0000259" key="1">
    <source>
        <dbReference type="Pfam" id="PF13843"/>
    </source>
</evidence>
<protein>
    <recommendedName>
        <fullName evidence="1">PiggyBac transposable element-derived protein domain-containing protein</fullName>
    </recommendedName>
</protein>
<organism evidence="2 3">
    <name type="scientific">Trichinella pseudospiralis</name>
    <name type="common">Parasitic roundworm</name>
    <dbReference type="NCBI Taxonomy" id="6337"/>
    <lineage>
        <taxon>Eukaryota</taxon>
        <taxon>Metazoa</taxon>
        <taxon>Ecdysozoa</taxon>
        <taxon>Nematoda</taxon>
        <taxon>Enoplea</taxon>
        <taxon>Dorylaimia</taxon>
        <taxon>Trichinellida</taxon>
        <taxon>Trichinellidae</taxon>
        <taxon>Trichinella</taxon>
    </lineage>
</organism>
<dbReference type="EMBL" id="JYDT01000015">
    <property type="protein sequence ID" value="KRY91191.1"/>
    <property type="molecule type" value="Genomic_DNA"/>
</dbReference>
<reference evidence="2 3" key="1">
    <citation type="submission" date="2015-01" db="EMBL/GenBank/DDBJ databases">
        <title>Evolution of Trichinella species and genotypes.</title>
        <authorList>
            <person name="Korhonen P.K."/>
            <person name="Edoardo P."/>
            <person name="Giuseppe L.R."/>
            <person name="Gasser R.B."/>
        </authorList>
    </citation>
    <scope>NUCLEOTIDE SEQUENCE [LARGE SCALE GENOMIC DNA]</scope>
    <source>
        <strain evidence="2">ISS470</strain>
    </source>
</reference>
<evidence type="ECO:0000313" key="3">
    <source>
        <dbReference type="Proteomes" id="UP000054995"/>
    </source>
</evidence>
<comment type="caution">
    <text evidence="2">The sequence shown here is derived from an EMBL/GenBank/DDBJ whole genome shotgun (WGS) entry which is preliminary data.</text>
</comment>